<dbReference type="CDD" id="cd12193">
    <property type="entry name" value="bZIP_GCN4"/>
    <property type="match status" value="1"/>
</dbReference>
<evidence type="ECO:0000259" key="2">
    <source>
        <dbReference type="PROSITE" id="PS00036"/>
    </source>
</evidence>
<dbReference type="SUPFAM" id="SSF57959">
    <property type="entry name" value="Leucine zipper domain"/>
    <property type="match status" value="1"/>
</dbReference>
<gene>
    <name evidence="3" type="ORF">MYCIT1_LOCUS24265</name>
</gene>
<dbReference type="PROSITE" id="PS00036">
    <property type="entry name" value="BZIP_BASIC"/>
    <property type="match status" value="1"/>
</dbReference>
<comment type="caution">
    <text evidence="3">The sequence shown here is derived from an EMBL/GenBank/DDBJ whole genome shotgun (WGS) entry which is preliminary data.</text>
</comment>
<feature type="domain" description="BZIP" evidence="2">
    <location>
        <begin position="445"/>
        <end position="459"/>
    </location>
</feature>
<feature type="region of interest" description="Disordered" evidence="1">
    <location>
        <begin position="134"/>
        <end position="157"/>
    </location>
</feature>
<dbReference type="Pfam" id="PF07716">
    <property type="entry name" value="bZIP_2"/>
    <property type="match status" value="1"/>
</dbReference>
<dbReference type="InterPro" id="IPR004827">
    <property type="entry name" value="bZIP"/>
</dbReference>
<feature type="compositionally biased region" description="Low complexity" evidence="1">
    <location>
        <begin position="87"/>
        <end position="98"/>
    </location>
</feature>
<accession>A0AAD2Q5F2</accession>
<feature type="region of interest" description="Disordered" evidence="1">
    <location>
        <begin position="1"/>
        <end position="49"/>
    </location>
</feature>
<evidence type="ECO:0000313" key="4">
    <source>
        <dbReference type="Proteomes" id="UP001295794"/>
    </source>
</evidence>
<sequence>MLTTTTEDGADGLIHDDDDNDTLQTQLTTDRRRRPPPVPPSSTIPTEHPAPVAISTSLHNNNLTTQCQDVRPLLNPCASSHSSTALSVHGPSLESSLSSAHSTSSHVFLNTHPDRLRTSPVFTTSQDLVAHYGIPQNLPPPPSLAPNSSKASAPQPALKPPVSSIFDFDSIRQNYLTMLSHNPTEPKSVPEAAQAPPDGERAKTLKAIEELLTSPEFLSLGDNFDCTSPLFSDSASPLFNEAASTFDVDAYLTSPMEAPLDDFTVSPLDDSPISDFLTTPVLPFESEADMMSGPLISDAGYSDNLELFGGLSAYPTFEFTSKEPSFPSLPPLYTISPGTPALDTIDPSATSLKSRVSASVAAAVAPAPQKKRAAATGTRKNLKPEALISSEAPTQKRSYVTPSVTSRKAVPASFVQKRLHSAAFNEQDLAEISPTPSEQDSIEWKRRQNTLAARKSRKRKLEHQQLLEDNVTSLKSDVERWRTRAMMAQDLLKANGIACPSTWSADE</sequence>
<evidence type="ECO:0000313" key="3">
    <source>
        <dbReference type="EMBL" id="CAK5276147.1"/>
    </source>
</evidence>
<dbReference type="Proteomes" id="UP001295794">
    <property type="component" value="Unassembled WGS sequence"/>
</dbReference>
<protein>
    <recommendedName>
        <fullName evidence="2">BZIP domain-containing protein</fullName>
    </recommendedName>
</protein>
<feature type="compositionally biased region" description="Low complexity" evidence="1">
    <location>
        <begin position="145"/>
        <end position="154"/>
    </location>
</feature>
<organism evidence="3 4">
    <name type="scientific">Mycena citricolor</name>
    <dbReference type="NCBI Taxonomy" id="2018698"/>
    <lineage>
        <taxon>Eukaryota</taxon>
        <taxon>Fungi</taxon>
        <taxon>Dikarya</taxon>
        <taxon>Basidiomycota</taxon>
        <taxon>Agaricomycotina</taxon>
        <taxon>Agaricomycetes</taxon>
        <taxon>Agaricomycetidae</taxon>
        <taxon>Agaricales</taxon>
        <taxon>Marasmiineae</taxon>
        <taxon>Mycenaceae</taxon>
        <taxon>Mycena</taxon>
    </lineage>
</organism>
<dbReference type="Gene3D" id="3.30.160.60">
    <property type="entry name" value="Classic Zinc Finger"/>
    <property type="match status" value="1"/>
</dbReference>
<dbReference type="InterPro" id="IPR046347">
    <property type="entry name" value="bZIP_sf"/>
</dbReference>
<proteinExistence type="predicted"/>
<reference evidence="3" key="1">
    <citation type="submission" date="2023-11" db="EMBL/GenBank/DDBJ databases">
        <authorList>
            <person name="De Vega J J."/>
            <person name="De Vega J J."/>
        </authorList>
    </citation>
    <scope>NUCLEOTIDE SEQUENCE</scope>
</reference>
<feature type="region of interest" description="Disordered" evidence="1">
    <location>
        <begin position="79"/>
        <end position="98"/>
    </location>
</feature>
<dbReference type="EMBL" id="CAVNYO010000405">
    <property type="protein sequence ID" value="CAK5276147.1"/>
    <property type="molecule type" value="Genomic_DNA"/>
</dbReference>
<dbReference type="GO" id="GO:0003700">
    <property type="term" value="F:DNA-binding transcription factor activity"/>
    <property type="evidence" value="ECO:0007669"/>
    <property type="project" value="InterPro"/>
</dbReference>
<feature type="compositionally biased region" description="Polar residues" evidence="1">
    <location>
        <begin position="391"/>
        <end position="403"/>
    </location>
</feature>
<keyword evidence="4" id="KW-1185">Reference proteome</keyword>
<feature type="region of interest" description="Disordered" evidence="1">
    <location>
        <begin position="365"/>
        <end position="403"/>
    </location>
</feature>
<name>A0AAD2Q5F2_9AGAR</name>
<evidence type="ECO:0000256" key="1">
    <source>
        <dbReference type="SAM" id="MobiDB-lite"/>
    </source>
</evidence>
<dbReference type="AlphaFoldDB" id="A0AAD2Q5F2"/>